<evidence type="ECO:0000313" key="3">
    <source>
        <dbReference type="Proteomes" id="UP001285636"/>
    </source>
</evidence>
<dbReference type="EMBL" id="JAWJAY010000001">
    <property type="protein sequence ID" value="MDV2884616.1"/>
    <property type="molecule type" value="Genomic_DNA"/>
</dbReference>
<comment type="caution">
    <text evidence="2">The sequence shown here is derived from an EMBL/GenBank/DDBJ whole genome shotgun (WGS) entry which is preliminary data.</text>
</comment>
<dbReference type="Proteomes" id="UP001285636">
    <property type="component" value="Unassembled WGS sequence"/>
</dbReference>
<gene>
    <name evidence="2" type="ORF">RYX45_05455</name>
</gene>
<name>A0AAJ2NKS6_ALKPS</name>
<reference evidence="2" key="1">
    <citation type="submission" date="2023-10" db="EMBL/GenBank/DDBJ databases">
        <title>Screening of Alkalihalophilus pseudofirmusBZ-TG-HK211 and Its Alleviation of Salt Stress on Rapeseed Growth.</title>
        <authorList>
            <person name="Zhao B."/>
            <person name="Guo T."/>
        </authorList>
    </citation>
    <scope>NUCLEOTIDE SEQUENCE</scope>
    <source>
        <strain evidence="2">BZ-TG-HK211</strain>
    </source>
</reference>
<evidence type="ECO:0000313" key="2">
    <source>
        <dbReference type="EMBL" id="MDV2884616.1"/>
    </source>
</evidence>
<evidence type="ECO:0000256" key="1">
    <source>
        <dbReference type="SAM" id="MobiDB-lite"/>
    </source>
</evidence>
<proteinExistence type="predicted"/>
<feature type="region of interest" description="Disordered" evidence="1">
    <location>
        <begin position="52"/>
        <end position="78"/>
    </location>
</feature>
<feature type="compositionally biased region" description="Polar residues" evidence="1">
    <location>
        <begin position="52"/>
        <end position="72"/>
    </location>
</feature>
<sequence>MRNGYFRQAGPSFTSHPHHYSYHPSYTFQPNYTPLSQNYAYQTSPYVPNQINQTSVPNLPLSRNQTDQTSFNVPHPGPHQNWIYQPSDTYFFLGDHNASYYIFPYEADPTTEIVIRGRYPYARYFTFNVANIPTHRLVDAIVGRDLIPDPGSTNPFLAGGNWDALNRNYTLKIRFTDPPEGSNLFVPDAGNNVIYAGSLESGAPNRTGFIILRIYVPSIGYDKTGGVDLPFITYEPNSSLPSAAFQPTTQQHQLDFYDFMNLNEVANMNTRNNIEIDFRENVDLTWKRFGPEFLQPEGNTIYTISNLIDRDPNKLLYIRWKAPTFPDTYHNFGISGDEDMQYWSMNFVTPVGMLGLYTISDYQTIIDHEGYVNLVISFGAPRPSSVTSENGYTWIDASQLPLVPLFLIYRNNQISEDFIQYTAADIPPGEIVTPQDMGEYYQSGIYLDPMDFEQI</sequence>
<organism evidence="2 3">
    <name type="scientific">Alkalihalophilus pseudofirmus</name>
    <name type="common">Bacillus pseudofirmus</name>
    <dbReference type="NCBI Taxonomy" id="79885"/>
    <lineage>
        <taxon>Bacteria</taxon>
        <taxon>Bacillati</taxon>
        <taxon>Bacillota</taxon>
        <taxon>Bacilli</taxon>
        <taxon>Bacillales</taxon>
        <taxon>Bacillaceae</taxon>
        <taxon>Alkalihalophilus</taxon>
    </lineage>
</organism>
<dbReference type="RefSeq" id="WP_323466079.1">
    <property type="nucleotide sequence ID" value="NZ_CP144224.1"/>
</dbReference>
<dbReference type="AlphaFoldDB" id="A0AAJ2NKS6"/>
<protein>
    <submittedName>
        <fullName evidence="2">Uncharacterized protein</fullName>
    </submittedName>
</protein>
<accession>A0AAJ2NKS6</accession>